<accession>A0A6I6JRE9</accession>
<evidence type="ECO:0000313" key="8">
    <source>
        <dbReference type="Proteomes" id="UP000428328"/>
    </source>
</evidence>
<dbReference type="RefSeq" id="WP_158947397.1">
    <property type="nucleotide sequence ID" value="NZ_CP046400.1"/>
</dbReference>
<dbReference type="Proteomes" id="UP000428328">
    <property type="component" value="Chromosome"/>
</dbReference>
<reference evidence="7 8" key="1">
    <citation type="submission" date="2019-11" db="EMBL/GenBank/DDBJ databases">
        <authorList>
            <person name="Zheng R.K."/>
            <person name="Sun C.M."/>
        </authorList>
    </citation>
    <scope>NUCLEOTIDE SEQUENCE [LARGE SCALE GENOMIC DNA]</scope>
    <source>
        <strain evidence="7 8">SRB007</strain>
    </source>
</reference>
<comment type="subcellular location">
    <subcellularLocation>
        <location evidence="1">Cell membrane</location>
    </subcellularLocation>
</comment>
<dbReference type="CDD" id="cd02522">
    <property type="entry name" value="GT_2_like_a"/>
    <property type="match status" value="1"/>
</dbReference>
<keyword evidence="8" id="KW-1185">Reference proteome</keyword>
<dbReference type="KEGG" id="psel:GM415_08545"/>
<dbReference type="InterPro" id="IPR001173">
    <property type="entry name" value="Glyco_trans_2-like"/>
</dbReference>
<feature type="domain" description="Glycosyltransferase 2-like" evidence="6">
    <location>
        <begin position="12"/>
        <end position="116"/>
    </location>
</feature>
<dbReference type="GO" id="GO:0005886">
    <property type="term" value="C:plasma membrane"/>
    <property type="evidence" value="ECO:0007669"/>
    <property type="project" value="UniProtKB-SubCell"/>
</dbReference>
<proteinExistence type="predicted"/>
<dbReference type="PANTHER" id="PTHR43646:SF2">
    <property type="entry name" value="GLYCOSYLTRANSFERASE 2-LIKE DOMAIN-CONTAINING PROTEIN"/>
    <property type="match status" value="1"/>
</dbReference>
<dbReference type="Gene3D" id="3.90.550.10">
    <property type="entry name" value="Spore Coat Polysaccharide Biosynthesis Protein SpsA, Chain A"/>
    <property type="match status" value="1"/>
</dbReference>
<name>A0A6I6JRE9_9BACT</name>
<keyword evidence="5" id="KW-0472">Membrane</keyword>
<dbReference type="NCBIfam" id="TIGR04283">
    <property type="entry name" value="glyco_like_mftF"/>
    <property type="match status" value="1"/>
</dbReference>
<evidence type="ECO:0000256" key="3">
    <source>
        <dbReference type="ARBA" id="ARBA00022676"/>
    </source>
</evidence>
<keyword evidence="2" id="KW-1003">Cell membrane</keyword>
<keyword evidence="3" id="KW-0328">Glycosyltransferase</keyword>
<dbReference type="EMBL" id="CP046400">
    <property type="protein sequence ID" value="QGY40174.1"/>
    <property type="molecule type" value="Genomic_DNA"/>
</dbReference>
<evidence type="ECO:0000256" key="1">
    <source>
        <dbReference type="ARBA" id="ARBA00004236"/>
    </source>
</evidence>
<keyword evidence="4 7" id="KW-0808">Transferase</keyword>
<dbReference type="GO" id="GO:0016757">
    <property type="term" value="F:glycosyltransferase activity"/>
    <property type="evidence" value="ECO:0007669"/>
    <property type="project" value="UniProtKB-KW"/>
</dbReference>
<protein>
    <submittedName>
        <fullName evidence="7">Glycosyltransferase</fullName>
    </submittedName>
</protein>
<evidence type="ECO:0000259" key="6">
    <source>
        <dbReference type="Pfam" id="PF00535"/>
    </source>
</evidence>
<dbReference type="InterPro" id="IPR029044">
    <property type="entry name" value="Nucleotide-diphossugar_trans"/>
</dbReference>
<gene>
    <name evidence="7" type="ORF">GM415_08545</name>
</gene>
<evidence type="ECO:0000256" key="5">
    <source>
        <dbReference type="ARBA" id="ARBA00023136"/>
    </source>
</evidence>
<dbReference type="PANTHER" id="PTHR43646">
    <property type="entry name" value="GLYCOSYLTRANSFERASE"/>
    <property type="match status" value="1"/>
</dbReference>
<evidence type="ECO:0000313" key="7">
    <source>
        <dbReference type="EMBL" id="QGY40174.1"/>
    </source>
</evidence>
<dbReference type="AlphaFoldDB" id="A0A6I6JRE9"/>
<dbReference type="Pfam" id="PF00535">
    <property type="entry name" value="Glycos_transf_2"/>
    <property type="match status" value="1"/>
</dbReference>
<sequence length="241" mass="26339">MDRNTTTRPSLSVIIPVYNEAEIINDAIQRVRRAATKEPVEIVVADGGPGHDTLAAVRDPDVIKVACPPGRGIQLNAGADRAGGDTLLFLHADTRLPGDAFTAIRRAVADGAAAGAFSLSIDSPRPSLRVVALFANLRTRLERVPYGDQAQFVTAQTFRALGGFAAIPIMEDVEFFRRIRRQGLPIAILPGKVVTSARRWEKEGVLVRTLTNWWLRLRYALGADPADLARHYRPQDAKDAQ</sequence>
<organism evidence="7 8">
    <name type="scientific">Pseudodesulfovibrio cashew</name>
    <dbReference type="NCBI Taxonomy" id="2678688"/>
    <lineage>
        <taxon>Bacteria</taxon>
        <taxon>Pseudomonadati</taxon>
        <taxon>Thermodesulfobacteriota</taxon>
        <taxon>Desulfovibrionia</taxon>
        <taxon>Desulfovibrionales</taxon>
        <taxon>Desulfovibrionaceae</taxon>
    </lineage>
</organism>
<evidence type="ECO:0000256" key="2">
    <source>
        <dbReference type="ARBA" id="ARBA00022475"/>
    </source>
</evidence>
<evidence type="ECO:0000256" key="4">
    <source>
        <dbReference type="ARBA" id="ARBA00022679"/>
    </source>
</evidence>
<dbReference type="InterPro" id="IPR026461">
    <property type="entry name" value="Trfase_2_rSAM/seldom_assoc"/>
</dbReference>
<dbReference type="SUPFAM" id="SSF53448">
    <property type="entry name" value="Nucleotide-diphospho-sugar transferases"/>
    <property type="match status" value="1"/>
</dbReference>